<dbReference type="InterPro" id="IPR011116">
    <property type="entry name" value="SecA_Wing/Scaffold"/>
</dbReference>
<dbReference type="InterPro" id="IPR011130">
    <property type="entry name" value="SecA_preprotein_X-link_dom"/>
</dbReference>
<dbReference type="NCBIfam" id="NF009538">
    <property type="entry name" value="PRK12904.1"/>
    <property type="match status" value="1"/>
</dbReference>
<dbReference type="Gene3D" id="1.10.3060.10">
    <property type="entry name" value="Helical scaffold and wing domains of SecA"/>
    <property type="match status" value="1"/>
</dbReference>
<dbReference type="FunFam" id="1.10.3060.10:FF:000002">
    <property type="entry name" value="Preprotein translocase subunit SecA"/>
    <property type="match status" value="1"/>
</dbReference>
<comment type="cofactor">
    <cofactor evidence="1">
        <name>Zn(2+)</name>
        <dbReference type="ChEBI" id="CHEBI:29105"/>
    </cofactor>
</comment>
<dbReference type="GO" id="GO:0043952">
    <property type="term" value="P:protein transport by the Sec complex"/>
    <property type="evidence" value="ECO:0007669"/>
    <property type="project" value="UniProtKB-ARBA"/>
</dbReference>
<keyword evidence="7 15" id="KW-0547">Nucleotide-binding</keyword>
<dbReference type="PANTHER" id="PTHR30612">
    <property type="entry name" value="SECA INNER MEMBRANE COMPONENT OF SEC PROTEIN SECRETION SYSTEM"/>
    <property type="match status" value="1"/>
</dbReference>
<evidence type="ECO:0000256" key="4">
    <source>
        <dbReference type="ARBA" id="ARBA00022475"/>
    </source>
</evidence>
<keyword evidence="3 15" id="KW-0813">Transport</keyword>
<dbReference type="Pfam" id="PF01043">
    <property type="entry name" value="SecA_PP_bind"/>
    <property type="match status" value="1"/>
</dbReference>
<dbReference type="EMBL" id="JACHKF010000001">
    <property type="protein sequence ID" value="MBB6567196.1"/>
    <property type="molecule type" value="Genomic_DNA"/>
</dbReference>
<evidence type="ECO:0000256" key="12">
    <source>
        <dbReference type="ARBA" id="ARBA00023010"/>
    </source>
</evidence>
<feature type="binding site" evidence="15">
    <location>
        <begin position="103"/>
        <end position="107"/>
    </location>
    <ligand>
        <name>ATP</name>
        <dbReference type="ChEBI" id="CHEBI:30616"/>
    </ligand>
</feature>
<dbReference type="Gene3D" id="3.90.1440.10">
    <property type="entry name" value="SecA, preprotein cross-linking domain"/>
    <property type="match status" value="1"/>
</dbReference>
<feature type="domain" description="SecA family profile" evidence="19">
    <location>
        <begin position="1"/>
        <end position="627"/>
    </location>
</feature>
<dbReference type="Pfam" id="PF02810">
    <property type="entry name" value="SEC-C"/>
    <property type="match status" value="1"/>
</dbReference>
<dbReference type="GO" id="GO:0005886">
    <property type="term" value="C:plasma membrane"/>
    <property type="evidence" value="ECO:0007669"/>
    <property type="project" value="UniProtKB-SubCell"/>
</dbReference>
<dbReference type="CDD" id="cd18803">
    <property type="entry name" value="SF2_C_secA"/>
    <property type="match status" value="1"/>
</dbReference>
<dbReference type="Pfam" id="PF07517">
    <property type="entry name" value="SecA_DEAD"/>
    <property type="match status" value="1"/>
</dbReference>
<dbReference type="Gene3D" id="3.40.50.300">
    <property type="entry name" value="P-loop containing nucleotide triphosphate hydrolases"/>
    <property type="match status" value="2"/>
</dbReference>
<evidence type="ECO:0000256" key="2">
    <source>
        <dbReference type="ARBA" id="ARBA00007650"/>
    </source>
</evidence>
<dbReference type="InterPro" id="IPR001650">
    <property type="entry name" value="Helicase_C-like"/>
</dbReference>
<dbReference type="InterPro" id="IPR036670">
    <property type="entry name" value="SecA_X-link_sf"/>
</dbReference>
<evidence type="ECO:0000256" key="7">
    <source>
        <dbReference type="ARBA" id="ARBA00022741"/>
    </source>
</evidence>
<reference evidence="20 23" key="2">
    <citation type="submission" date="2020-08" db="EMBL/GenBank/DDBJ databases">
        <title>Sequencing the genomes of 1000 actinobacteria strains.</title>
        <authorList>
            <person name="Klenk H.-P."/>
        </authorList>
    </citation>
    <scope>NUCLEOTIDE SEQUENCE [LARGE SCALE GENOMIC DNA]</scope>
    <source>
        <strain evidence="20 23">DSM 15626</strain>
    </source>
</reference>
<evidence type="ECO:0000313" key="21">
    <source>
        <dbReference type="EMBL" id="NOL45734.1"/>
    </source>
</evidence>
<comment type="function">
    <text evidence="15">Part of the Sec protein translocase complex. Interacts with the SecYEG preprotein conducting channel. Has a central role in coupling the hydrolysis of ATP to the transfer of proteins into and across the cell membrane, serving as an ATP-driven molecular motor driving the stepwise translocation of polypeptide chains across the membrane.</text>
</comment>
<dbReference type="AlphaFoldDB" id="A0A7Y4L7D9"/>
<evidence type="ECO:0000259" key="17">
    <source>
        <dbReference type="PROSITE" id="PS51192"/>
    </source>
</evidence>
<evidence type="ECO:0000256" key="6">
    <source>
        <dbReference type="ARBA" id="ARBA00022723"/>
    </source>
</evidence>
<dbReference type="SMART" id="SM00958">
    <property type="entry name" value="SecA_PP_bind"/>
    <property type="match status" value="1"/>
</dbReference>
<dbReference type="InterPro" id="IPR027417">
    <property type="entry name" value="P-loop_NTPase"/>
</dbReference>
<comment type="catalytic activity">
    <reaction evidence="14 15">
        <text>ATP + H2O + cellular proteinSide 1 = ADP + phosphate + cellular proteinSide 2.</text>
        <dbReference type="EC" id="7.4.2.8"/>
    </reaction>
</comment>
<evidence type="ECO:0000313" key="23">
    <source>
        <dbReference type="Proteomes" id="UP000553957"/>
    </source>
</evidence>
<comment type="subunit">
    <text evidence="15">Monomer and homodimer. Part of the essential Sec protein translocation apparatus which comprises SecA, SecYEG and auxiliary proteins SecDF. Other proteins may also be involved.</text>
</comment>
<evidence type="ECO:0000256" key="16">
    <source>
        <dbReference type="RuleBase" id="RU003874"/>
    </source>
</evidence>
<dbReference type="SMART" id="SM00957">
    <property type="entry name" value="SecA_DEAD"/>
    <property type="match status" value="1"/>
</dbReference>
<evidence type="ECO:0000256" key="10">
    <source>
        <dbReference type="ARBA" id="ARBA00022927"/>
    </source>
</evidence>
<feature type="domain" description="Helicase C-terminal" evidence="18">
    <location>
        <begin position="430"/>
        <end position="630"/>
    </location>
</feature>
<dbReference type="Proteomes" id="UP000553957">
    <property type="component" value="Unassembled WGS sequence"/>
</dbReference>
<evidence type="ECO:0000256" key="8">
    <source>
        <dbReference type="ARBA" id="ARBA00022833"/>
    </source>
</evidence>
<dbReference type="HAMAP" id="MF_01382">
    <property type="entry name" value="SecA"/>
    <property type="match status" value="1"/>
</dbReference>
<keyword evidence="13 15" id="KW-0472">Membrane</keyword>
<dbReference type="FunFam" id="3.40.50.300:FF:000113">
    <property type="entry name" value="Preprotein translocase subunit SecA"/>
    <property type="match status" value="1"/>
</dbReference>
<accession>A0A7Y4L7D9</accession>
<keyword evidence="12 15" id="KW-0811">Translocation</keyword>
<dbReference type="GO" id="GO:0031522">
    <property type="term" value="C:cell envelope Sec protein transport complex"/>
    <property type="evidence" value="ECO:0007669"/>
    <property type="project" value="TreeGrafter"/>
</dbReference>
<dbReference type="SUPFAM" id="SSF52540">
    <property type="entry name" value="P-loop containing nucleoside triphosphate hydrolases"/>
    <property type="match status" value="2"/>
</dbReference>
<dbReference type="SUPFAM" id="SSF81767">
    <property type="entry name" value="Pre-protein crosslinking domain of SecA"/>
    <property type="match status" value="1"/>
</dbReference>
<evidence type="ECO:0000256" key="1">
    <source>
        <dbReference type="ARBA" id="ARBA00001947"/>
    </source>
</evidence>
<sequence length="975" mass="109682">MKVIDKVLRIGEGKILRQLQGIAKVVNSIEDDFVGMSDEELRGQTAEFKQRHENGESLDALLPEAFAVVREAAKRTLHQRHYDVQIMGGAALHLGNIAEMKTGEGKTLVGTLPTYLNALSGRGVHVITVNDYLAKYQAEWMGRVYHFLGVDYGVILPDMTPAERREAYARDITYGTNNEFGFDYLRDNMASSIEDCVQREHNFAIVDEVDSILVDEARTPLIISGPAEDSQRWYVEMAKIATVLKPRIADDKVPEDQRPVADYEVDEKKRTVAILERGIEKVEDRLGIDNLYESANTPLISYLNNALKAKDLFRKDKDYVVVDNEVLIVDEHTGRTLHGRRYNEGLHQAIEAKEGVEIKEEYQTLATITLQNYFRLYDKLAGMTGTAMTEAAEFSKIYKLGVVPIPTNKPMVRADERDLIFRTEDAKFDAVVKDIVDVHKSGQPILVGTTSVEKSERLSAQLRKENIAHEVLNAKQHAREAAIVAEAGRKGAVTVATNMAGRGTDIILGGNPEHLADKELRSRGIDPAEEPEQYEAEYPALLEKWEKQVKDEQAEVREAGGLYVLGTERHESRRIDNQLRGRSGRQGDPGKSRFYLSLEDDLMRLFKREMVDWAMSRNEDDSQPLENKIVTKAIASAQSQVEAQNFETRKNILKYDDVMNRQRHVVYDERRRVLEGADLREQVADMLDETVTGYVQGATADGFAEDWDLDALFTAMKTLYSTELTEEGLVEEAGGEKSGLTQDFLIERFLEDAKAAYERREQLLGEDAMRELERRVVLSVLDRKWREHLYEMDYLREGIGLRAMAQRDPLVEYQREGYDMFASMMESIKEESVAFIFNVEVDIDAMRAEMEQNAAAEAAGVDLDLNGAGLEGRRVQDILTPGAPVAEVPGRVQDEERPAAPRLRAKGLTGDKKPQRLTYSAPTIDGDDEVSVMGDAVDEGSLMYAGTPRNVACPCGSGKKYKRCHGDPQSDAYKF</sequence>
<comment type="caution">
    <text evidence="21">The sequence shown here is derived from an EMBL/GenBank/DDBJ whole genome shotgun (WGS) entry which is preliminary data.</text>
</comment>
<evidence type="ECO:0000259" key="18">
    <source>
        <dbReference type="PROSITE" id="PS51194"/>
    </source>
</evidence>
<name>A0A7Y4L7D9_9ACTN</name>
<evidence type="ECO:0000256" key="15">
    <source>
        <dbReference type="HAMAP-Rule" id="MF_01382"/>
    </source>
</evidence>
<dbReference type="PROSITE" id="PS51194">
    <property type="entry name" value="HELICASE_CTER"/>
    <property type="match status" value="1"/>
</dbReference>
<keyword evidence="6" id="KW-0479">Metal-binding</keyword>
<dbReference type="GO" id="GO:0005829">
    <property type="term" value="C:cytosol"/>
    <property type="evidence" value="ECO:0007669"/>
    <property type="project" value="TreeGrafter"/>
</dbReference>
<feature type="binding site" evidence="15">
    <location>
        <position position="85"/>
    </location>
    <ligand>
        <name>ATP</name>
        <dbReference type="ChEBI" id="CHEBI:30616"/>
    </ligand>
</feature>
<comment type="similarity">
    <text evidence="2 15 16">Belongs to the SecA family.</text>
</comment>
<evidence type="ECO:0000313" key="20">
    <source>
        <dbReference type="EMBL" id="MBB6567196.1"/>
    </source>
</evidence>
<dbReference type="InterPro" id="IPR011115">
    <property type="entry name" value="SecA_DEAD"/>
</dbReference>
<dbReference type="FunFam" id="3.90.1440.10:FF:000002">
    <property type="entry name" value="Protein translocase subunit SecA"/>
    <property type="match status" value="1"/>
</dbReference>
<keyword evidence="4 15" id="KW-1003">Cell membrane</keyword>
<protein>
    <recommendedName>
        <fullName evidence="15 16">Protein translocase subunit SecA</fullName>
        <ecNumber evidence="15">7.4.2.8</ecNumber>
    </recommendedName>
</protein>
<dbReference type="InterPro" id="IPR004027">
    <property type="entry name" value="SEC_C_motif"/>
</dbReference>
<evidence type="ECO:0000313" key="22">
    <source>
        <dbReference type="Proteomes" id="UP000534306"/>
    </source>
</evidence>
<dbReference type="InterPro" id="IPR014018">
    <property type="entry name" value="SecA_motor_DEAD"/>
</dbReference>
<evidence type="ECO:0000256" key="13">
    <source>
        <dbReference type="ARBA" id="ARBA00023136"/>
    </source>
</evidence>
<keyword evidence="9 15" id="KW-0067">ATP-binding</keyword>
<proteinExistence type="inferred from homology"/>
<keyword evidence="22" id="KW-1185">Reference proteome</keyword>
<dbReference type="EMBL" id="JABJRC010000016">
    <property type="protein sequence ID" value="NOL45734.1"/>
    <property type="molecule type" value="Genomic_DNA"/>
</dbReference>
<dbReference type="InterPro" id="IPR014001">
    <property type="entry name" value="Helicase_ATP-bd"/>
</dbReference>
<dbReference type="Proteomes" id="UP000534306">
    <property type="component" value="Unassembled WGS sequence"/>
</dbReference>
<dbReference type="FunFam" id="3.40.50.300:FF:000334">
    <property type="entry name" value="Protein translocase subunit SecA"/>
    <property type="match status" value="1"/>
</dbReference>
<dbReference type="GO" id="GO:0017038">
    <property type="term" value="P:protein import"/>
    <property type="evidence" value="ECO:0007669"/>
    <property type="project" value="InterPro"/>
</dbReference>
<dbReference type="Pfam" id="PF07516">
    <property type="entry name" value="SecA_SW"/>
    <property type="match status" value="1"/>
</dbReference>
<dbReference type="GO" id="GO:0006605">
    <property type="term" value="P:protein targeting"/>
    <property type="evidence" value="ECO:0007669"/>
    <property type="project" value="UniProtKB-UniRule"/>
</dbReference>
<dbReference type="PROSITE" id="PS51196">
    <property type="entry name" value="SECA_MOTOR_DEAD"/>
    <property type="match status" value="1"/>
</dbReference>
<dbReference type="Gene3D" id="3.10.450.50">
    <property type="match status" value="1"/>
</dbReference>
<dbReference type="SUPFAM" id="SSF81886">
    <property type="entry name" value="Helical scaffold and wing domains of SecA"/>
    <property type="match status" value="1"/>
</dbReference>
<dbReference type="NCBIfam" id="TIGR00963">
    <property type="entry name" value="secA"/>
    <property type="match status" value="1"/>
</dbReference>
<dbReference type="Pfam" id="PF21090">
    <property type="entry name" value="P-loop_SecA"/>
    <property type="match status" value="1"/>
</dbReference>
<feature type="binding site" evidence="15">
    <location>
        <position position="505"/>
    </location>
    <ligand>
        <name>ATP</name>
        <dbReference type="ChEBI" id="CHEBI:30616"/>
    </ligand>
</feature>
<dbReference type="InterPro" id="IPR044722">
    <property type="entry name" value="SecA_SF2_C"/>
</dbReference>
<feature type="domain" description="Helicase ATP-binding" evidence="17">
    <location>
        <begin position="87"/>
        <end position="244"/>
    </location>
</feature>
<evidence type="ECO:0000256" key="9">
    <source>
        <dbReference type="ARBA" id="ARBA00022840"/>
    </source>
</evidence>
<dbReference type="PROSITE" id="PS51192">
    <property type="entry name" value="HELICASE_ATP_BIND_1"/>
    <property type="match status" value="1"/>
</dbReference>
<dbReference type="GO" id="GO:0008564">
    <property type="term" value="F:protein-exporting ATPase activity"/>
    <property type="evidence" value="ECO:0007669"/>
    <property type="project" value="UniProtKB-EC"/>
</dbReference>
<evidence type="ECO:0000256" key="3">
    <source>
        <dbReference type="ARBA" id="ARBA00022448"/>
    </source>
</evidence>
<dbReference type="PRINTS" id="PR00906">
    <property type="entry name" value="SECA"/>
</dbReference>
<dbReference type="PANTHER" id="PTHR30612:SF0">
    <property type="entry name" value="CHLOROPLAST PROTEIN-TRANSPORTING ATPASE"/>
    <property type="match status" value="1"/>
</dbReference>
<dbReference type="InterPro" id="IPR036266">
    <property type="entry name" value="SecA_Wing/Scaffold_sf"/>
</dbReference>
<keyword evidence="11 15" id="KW-1278">Translocase</keyword>
<keyword evidence="5 15" id="KW-0963">Cytoplasm</keyword>
<dbReference type="InterPro" id="IPR000185">
    <property type="entry name" value="SecA"/>
</dbReference>
<dbReference type="GO" id="GO:0046872">
    <property type="term" value="F:metal ion binding"/>
    <property type="evidence" value="ECO:0007669"/>
    <property type="project" value="UniProtKB-KW"/>
</dbReference>
<evidence type="ECO:0000259" key="19">
    <source>
        <dbReference type="PROSITE" id="PS51196"/>
    </source>
</evidence>
<dbReference type="GO" id="GO:0065002">
    <property type="term" value="P:intracellular protein transmembrane transport"/>
    <property type="evidence" value="ECO:0007669"/>
    <property type="project" value="UniProtKB-UniRule"/>
</dbReference>
<keyword evidence="8" id="KW-0862">Zinc</keyword>
<dbReference type="EC" id="7.4.2.8" evidence="15"/>
<evidence type="ECO:0000256" key="11">
    <source>
        <dbReference type="ARBA" id="ARBA00022967"/>
    </source>
</evidence>
<organism evidence="21 22">
    <name type="scientific">Kribbella sandramycini</name>
    <dbReference type="NCBI Taxonomy" id="60450"/>
    <lineage>
        <taxon>Bacteria</taxon>
        <taxon>Bacillati</taxon>
        <taxon>Actinomycetota</taxon>
        <taxon>Actinomycetes</taxon>
        <taxon>Propionibacteriales</taxon>
        <taxon>Kribbellaceae</taxon>
        <taxon>Kribbella</taxon>
    </lineage>
</organism>
<dbReference type="RefSeq" id="WP_171679033.1">
    <property type="nucleotide sequence ID" value="NZ_BAAAGT010000024.1"/>
</dbReference>
<dbReference type="PROSITE" id="PS01312">
    <property type="entry name" value="SECA"/>
    <property type="match status" value="1"/>
</dbReference>
<dbReference type="InterPro" id="IPR020937">
    <property type="entry name" value="SecA_CS"/>
</dbReference>
<comment type="subcellular location">
    <subcellularLocation>
        <location evidence="15">Cell membrane</location>
        <topology evidence="15">Peripheral membrane protein</topology>
        <orientation evidence="15">Cytoplasmic side</orientation>
    </subcellularLocation>
    <subcellularLocation>
        <location evidence="15">Cytoplasm</location>
    </subcellularLocation>
    <text evidence="15">Distribution is 50-50.</text>
</comment>
<reference evidence="21 22" key="1">
    <citation type="submission" date="2020-05" db="EMBL/GenBank/DDBJ databases">
        <title>Genome sequence of Kribbella sandramycini ATCC 39419.</title>
        <authorList>
            <person name="Maclea K.S."/>
            <person name="Fair J.L."/>
        </authorList>
    </citation>
    <scope>NUCLEOTIDE SEQUENCE [LARGE SCALE GENOMIC DNA]</scope>
    <source>
        <strain evidence="21 22">ATCC 39419</strain>
    </source>
</reference>
<evidence type="ECO:0000256" key="5">
    <source>
        <dbReference type="ARBA" id="ARBA00022490"/>
    </source>
</evidence>
<keyword evidence="10 15" id="KW-0653">Protein transport</keyword>
<evidence type="ECO:0000256" key="14">
    <source>
        <dbReference type="ARBA" id="ARBA00034006"/>
    </source>
</evidence>
<dbReference type="CDD" id="cd17928">
    <property type="entry name" value="DEXDc_SecA"/>
    <property type="match status" value="1"/>
</dbReference>
<dbReference type="GO" id="GO:0005524">
    <property type="term" value="F:ATP binding"/>
    <property type="evidence" value="ECO:0007669"/>
    <property type="project" value="UniProtKB-UniRule"/>
</dbReference>
<gene>
    <name evidence="15 21" type="primary">secA</name>
    <name evidence="20" type="ORF">HNR71_002833</name>
    <name evidence="21" type="ORF">HPO96_36370</name>
</gene>